<protein>
    <submittedName>
        <fullName evidence="2">Uncharacterized protein</fullName>
    </submittedName>
</protein>
<proteinExistence type="predicted"/>
<keyword evidence="1" id="KW-0812">Transmembrane</keyword>
<keyword evidence="1" id="KW-1133">Transmembrane helix</keyword>
<evidence type="ECO:0000256" key="1">
    <source>
        <dbReference type="SAM" id="Phobius"/>
    </source>
</evidence>
<dbReference type="AlphaFoldDB" id="X0VI82"/>
<dbReference type="EMBL" id="BARS01025028">
    <property type="protein sequence ID" value="GAG00276.1"/>
    <property type="molecule type" value="Genomic_DNA"/>
</dbReference>
<feature type="transmembrane region" description="Helical" evidence="1">
    <location>
        <begin position="12"/>
        <end position="30"/>
    </location>
</feature>
<feature type="non-terminal residue" evidence="2">
    <location>
        <position position="131"/>
    </location>
</feature>
<gene>
    <name evidence="2" type="ORF">S01H1_39624</name>
</gene>
<accession>X0VI82</accession>
<comment type="caution">
    <text evidence="2">The sequence shown here is derived from an EMBL/GenBank/DDBJ whole genome shotgun (WGS) entry which is preliminary data.</text>
</comment>
<reference evidence="2" key="1">
    <citation type="journal article" date="2014" name="Front. Microbiol.">
        <title>High frequency of phylogenetically diverse reductive dehalogenase-homologous genes in deep subseafloor sedimentary metagenomes.</title>
        <authorList>
            <person name="Kawai M."/>
            <person name="Futagami T."/>
            <person name="Toyoda A."/>
            <person name="Takaki Y."/>
            <person name="Nishi S."/>
            <person name="Hori S."/>
            <person name="Arai W."/>
            <person name="Tsubouchi T."/>
            <person name="Morono Y."/>
            <person name="Uchiyama I."/>
            <person name="Ito T."/>
            <person name="Fujiyama A."/>
            <person name="Inagaki F."/>
            <person name="Takami H."/>
        </authorList>
    </citation>
    <scope>NUCLEOTIDE SEQUENCE</scope>
    <source>
        <strain evidence="2">Expedition CK06-06</strain>
    </source>
</reference>
<organism evidence="2">
    <name type="scientific">marine sediment metagenome</name>
    <dbReference type="NCBI Taxonomy" id="412755"/>
    <lineage>
        <taxon>unclassified sequences</taxon>
        <taxon>metagenomes</taxon>
        <taxon>ecological metagenomes</taxon>
    </lineage>
</organism>
<name>X0VI82_9ZZZZ</name>
<keyword evidence="1" id="KW-0472">Membrane</keyword>
<sequence>MEVSVLGFKFNLLNAVIFLVLGFLLAGHMACGCSKVSVKEAMTNLANAATLDHNNNEDLKGSWVNKSLAYAGNMGYQSVLQKHADYKGTPVPLENTMFYFEDNEFKAECCPSTYSSSTGCACTSVEQMKYL</sequence>
<evidence type="ECO:0000313" key="2">
    <source>
        <dbReference type="EMBL" id="GAG00276.1"/>
    </source>
</evidence>